<dbReference type="InterPro" id="IPR001523">
    <property type="entry name" value="Paired_dom"/>
</dbReference>
<proteinExistence type="predicted"/>
<dbReference type="InterPro" id="IPR043565">
    <property type="entry name" value="PAX_fam"/>
</dbReference>
<dbReference type="InterPro" id="IPR036388">
    <property type="entry name" value="WH-like_DNA-bd_sf"/>
</dbReference>
<organism evidence="10 11">
    <name type="scientific">Pristionchus fissidentatus</name>
    <dbReference type="NCBI Taxonomy" id="1538716"/>
    <lineage>
        <taxon>Eukaryota</taxon>
        <taxon>Metazoa</taxon>
        <taxon>Ecdysozoa</taxon>
        <taxon>Nematoda</taxon>
        <taxon>Chromadorea</taxon>
        <taxon>Rhabditida</taxon>
        <taxon>Rhabditina</taxon>
        <taxon>Diplogasteromorpha</taxon>
        <taxon>Diplogasteroidea</taxon>
        <taxon>Neodiplogasteridae</taxon>
        <taxon>Pristionchus</taxon>
    </lineage>
</organism>
<feature type="non-terminal residue" evidence="10">
    <location>
        <position position="1"/>
    </location>
</feature>
<evidence type="ECO:0000256" key="1">
    <source>
        <dbReference type="ARBA" id="ARBA00004123"/>
    </source>
</evidence>
<evidence type="ECO:0000256" key="2">
    <source>
        <dbReference type="ARBA" id="ARBA00022473"/>
    </source>
</evidence>
<dbReference type="GO" id="GO:0000978">
    <property type="term" value="F:RNA polymerase II cis-regulatory region sequence-specific DNA binding"/>
    <property type="evidence" value="ECO:0007669"/>
    <property type="project" value="TreeGrafter"/>
</dbReference>
<comment type="subcellular location">
    <subcellularLocation>
        <location evidence="1">Nucleus</location>
    </subcellularLocation>
</comment>
<keyword evidence="5" id="KW-0238">DNA-binding</keyword>
<keyword evidence="11" id="KW-1185">Reference proteome</keyword>
<dbReference type="EMBL" id="BTSY01000120">
    <property type="protein sequence ID" value="GMT37387.1"/>
    <property type="molecule type" value="Genomic_DNA"/>
</dbReference>
<dbReference type="PROSITE" id="PS51057">
    <property type="entry name" value="PAIRED_2"/>
    <property type="match status" value="1"/>
</dbReference>
<name>A0AAV5WYV4_9BILA</name>
<accession>A0AAV5WYV4</accession>
<dbReference type="GO" id="GO:0005634">
    <property type="term" value="C:nucleus"/>
    <property type="evidence" value="ECO:0007669"/>
    <property type="project" value="UniProtKB-SubCell"/>
</dbReference>
<keyword evidence="4" id="KW-0805">Transcription regulation</keyword>
<evidence type="ECO:0000256" key="6">
    <source>
        <dbReference type="ARBA" id="ARBA00023163"/>
    </source>
</evidence>
<dbReference type="SUPFAM" id="SSF46689">
    <property type="entry name" value="Homeodomain-like"/>
    <property type="match status" value="1"/>
</dbReference>
<evidence type="ECO:0000313" key="11">
    <source>
        <dbReference type="Proteomes" id="UP001432322"/>
    </source>
</evidence>
<evidence type="ECO:0000256" key="5">
    <source>
        <dbReference type="ARBA" id="ARBA00023125"/>
    </source>
</evidence>
<dbReference type="SMART" id="SM00351">
    <property type="entry name" value="PAX"/>
    <property type="match status" value="1"/>
</dbReference>
<dbReference type="FunFam" id="1.10.10.10:FF:000003">
    <property type="entry name" value="Paired box protein Pax-6"/>
    <property type="match status" value="1"/>
</dbReference>
<keyword evidence="6" id="KW-0804">Transcription</keyword>
<dbReference type="PRINTS" id="PR00027">
    <property type="entry name" value="PAIREDBOX"/>
</dbReference>
<dbReference type="Pfam" id="PF00292">
    <property type="entry name" value="PAX"/>
    <property type="match status" value="1"/>
</dbReference>
<reference evidence="10" key="1">
    <citation type="submission" date="2023-10" db="EMBL/GenBank/DDBJ databases">
        <title>Genome assembly of Pristionchus species.</title>
        <authorList>
            <person name="Yoshida K."/>
            <person name="Sommer R.J."/>
        </authorList>
    </citation>
    <scope>NUCLEOTIDE SEQUENCE</scope>
    <source>
        <strain evidence="10">RS5133</strain>
    </source>
</reference>
<keyword evidence="2" id="KW-0217">Developmental protein</keyword>
<dbReference type="Proteomes" id="UP001432322">
    <property type="component" value="Unassembled WGS sequence"/>
</dbReference>
<evidence type="ECO:0000256" key="7">
    <source>
        <dbReference type="ARBA" id="ARBA00023242"/>
    </source>
</evidence>
<dbReference type="EMBL" id="BTSY01000007">
    <property type="protein sequence ID" value="GMT36424.1"/>
    <property type="molecule type" value="Genomic_DNA"/>
</dbReference>
<dbReference type="GO" id="GO:0000981">
    <property type="term" value="F:DNA-binding transcription factor activity, RNA polymerase II-specific"/>
    <property type="evidence" value="ECO:0007669"/>
    <property type="project" value="TreeGrafter"/>
</dbReference>
<gene>
    <name evidence="9" type="ORF">PFISCL1PPCAC_27721</name>
    <name evidence="10" type="ORF">PFISCL1PPCAC_28684</name>
</gene>
<dbReference type="PANTHER" id="PTHR45636:SF41">
    <property type="entry name" value="PAIRED BOX PROTEIN PAX-6-RELATED"/>
    <property type="match status" value="1"/>
</dbReference>
<evidence type="ECO:0000313" key="10">
    <source>
        <dbReference type="EMBL" id="GMT37387.1"/>
    </source>
</evidence>
<evidence type="ECO:0000259" key="8">
    <source>
        <dbReference type="PROSITE" id="PS51057"/>
    </source>
</evidence>
<dbReference type="AlphaFoldDB" id="A0AAV5WYV4"/>
<feature type="domain" description="Paired" evidence="8">
    <location>
        <begin position="21"/>
        <end position="144"/>
    </location>
</feature>
<evidence type="ECO:0000256" key="4">
    <source>
        <dbReference type="ARBA" id="ARBA00023015"/>
    </source>
</evidence>
<evidence type="ECO:0000256" key="3">
    <source>
        <dbReference type="ARBA" id="ARBA00022724"/>
    </source>
</evidence>
<sequence length="212" mass="24223">VRSRQIDCDISIMATLIEDMPSSGVYQHGDIFVNGTLLSEKTRQQIMDLACSGDRPCDIARMLQVTNGAVSKTLVHYYETGSIRPLAIEGSTPTKAVVDKIEDYKRDQPSIFAWEIRYKLLTNRVCTTETIPSITSINRVLRDLNSKKDQPMVSCNPFDFMEIDKLRLDLICKSMESHRWYSLRYHGSRCYNGGNEPCCTTWMSDCCYLTYS</sequence>
<protein>
    <recommendedName>
        <fullName evidence="8">Paired domain-containing protein</fullName>
    </recommendedName>
</protein>
<comment type="caution">
    <text evidence="10">The sequence shown here is derived from an EMBL/GenBank/DDBJ whole genome shotgun (WGS) entry which is preliminary data.</text>
</comment>
<dbReference type="PANTHER" id="PTHR45636">
    <property type="entry name" value="PAIRED BOX PROTEIN PAX-6-RELATED-RELATED"/>
    <property type="match status" value="1"/>
</dbReference>
<dbReference type="Gene3D" id="1.10.10.10">
    <property type="entry name" value="Winged helix-like DNA-binding domain superfamily/Winged helix DNA-binding domain"/>
    <property type="match status" value="2"/>
</dbReference>
<dbReference type="InterPro" id="IPR009057">
    <property type="entry name" value="Homeodomain-like_sf"/>
</dbReference>
<keyword evidence="7" id="KW-0539">Nucleus</keyword>
<keyword evidence="3" id="KW-0563">Paired box</keyword>
<evidence type="ECO:0000313" key="9">
    <source>
        <dbReference type="EMBL" id="GMT36424.1"/>
    </source>
</evidence>